<dbReference type="PANTHER" id="PTHR38934:SF6">
    <property type="entry name" value="CHROMOSOME UNDETERMINED SCAFFOLD_176, WHOLE GENOME SHOTGUN SEQUENCE"/>
    <property type="match status" value="1"/>
</dbReference>
<dbReference type="InterPro" id="IPR011936">
    <property type="entry name" value="Myxo_disulph_rpt"/>
</dbReference>
<dbReference type="NCBIfam" id="TIGR02232">
    <property type="entry name" value="myxo_disulf_rpt"/>
    <property type="match status" value="3"/>
</dbReference>
<dbReference type="EMBL" id="CAJNJA010029125">
    <property type="protein sequence ID" value="CAE7620008.1"/>
    <property type="molecule type" value="Genomic_DNA"/>
</dbReference>
<dbReference type="OrthoDB" id="409374at2759"/>
<dbReference type="Pfam" id="PF13948">
    <property type="entry name" value="DUF4215"/>
    <property type="match status" value="3"/>
</dbReference>
<dbReference type="PANTHER" id="PTHR38934">
    <property type="entry name" value="HYPHALLY REGULATED CELL WALL PROTEIN 1"/>
    <property type="match status" value="1"/>
</dbReference>
<keyword evidence="3" id="KW-1015">Disulfide bond</keyword>
<gene>
    <name evidence="4" type="ORF">SNEC2469_LOCUS17570</name>
</gene>
<proteinExistence type="predicted"/>
<keyword evidence="5" id="KW-1185">Reference proteome</keyword>
<dbReference type="Proteomes" id="UP000601435">
    <property type="component" value="Unassembled WGS sequence"/>
</dbReference>
<accession>A0A812VH74</accession>
<keyword evidence="1" id="KW-0732">Signal</keyword>
<evidence type="ECO:0000313" key="4">
    <source>
        <dbReference type="EMBL" id="CAE7620008.1"/>
    </source>
</evidence>
<dbReference type="AlphaFoldDB" id="A0A812VH74"/>
<evidence type="ECO:0000256" key="1">
    <source>
        <dbReference type="ARBA" id="ARBA00022729"/>
    </source>
</evidence>
<comment type="caution">
    <text evidence="4">The sequence shown here is derived from an EMBL/GenBank/DDBJ whole genome shotgun (WGS) entry which is preliminary data.</text>
</comment>
<evidence type="ECO:0000313" key="5">
    <source>
        <dbReference type="Proteomes" id="UP000601435"/>
    </source>
</evidence>
<keyword evidence="2" id="KW-0677">Repeat</keyword>
<name>A0A812VH74_9DINO</name>
<evidence type="ECO:0000256" key="2">
    <source>
        <dbReference type="ARBA" id="ARBA00022737"/>
    </source>
</evidence>
<sequence length="231" mass="23944">MTKPEAAAGPPFAAQNRSICVPVCGDGVVLVGNGEECDDGNRVPNDGCDENCRVESGYACGIQSGGASSLTRSACAPVCGDGLLRAPEECDDGNDGKGERRLDACSLRTGYRCWPPGADCRQLCGDYLRLEGEECDDGNLLLADGCDSSCHVEVGWTCRSYVYGPTNATSLCSPICGDGMIHGAEAPHMRDLSLLSAGRMAFVLTGDHVLAAGHVIAQADCTCALLTSTGD</sequence>
<evidence type="ECO:0000256" key="3">
    <source>
        <dbReference type="ARBA" id="ARBA00023157"/>
    </source>
</evidence>
<protein>
    <recommendedName>
        <fullName evidence="6">DUF4215 domain-containing protein</fullName>
    </recommendedName>
</protein>
<reference evidence="4" key="1">
    <citation type="submission" date="2021-02" db="EMBL/GenBank/DDBJ databases">
        <authorList>
            <person name="Dougan E. K."/>
            <person name="Rhodes N."/>
            <person name="Thang M."/>
            <person name="Chan C."/>
        </authorList>
    </citation>
    <scope>NUCLEOTIDE SEQUENCE</scope>
</reference>
<organism evidence="4 5">
    <name type="scientific">Symbiodinium necroappetens</name>
    <dbReference type="NCBI Taxonomy" id="1628268"/>
    <lineage>
        <taxon>Eukaryota</taxon>
        <taxon>Sar</taxon>
        <taxon>Alveolata</taxon>
        <taxon>Dinophyceae</taxon>
        <taxon>Suessiales</taxon>
        <taxon>Symbiodiniaceae</taxon>
        <taxon>Symbiodinium</taxon>
    </lineage>
</organism>
<evidence type="ECO:0008006" key="6">
    <source>
        <dbReference type="Google" id="ProtNLM"/>
    </source>
</evidence>